<proteinExistence type="predicted"/>
<sequence length="261" mass="28683">MNAMMVSEEAGSEGVTKWTFSDLKPILGLLEDHVPGEPTQTPHSARGVVGTRSTGCGNLSSMCSAYLKAATKVGIKYNRCTPVSDREAIGLMSDGAVNTVRNWTCRRLGKGQRRGAPGATMEWHLNEVGSQEAAMKLRRRPARESSPTHPGMASKHPIIPVDDWTSGFIQLEPSDPWAAPIIDPNHPHDVAIMTRALRLCLRIARFSPLVDQLEIVTDVDKSDLLWLELRDPDLVPDAELRTYRQQCGDELSSLLSVVHVV</sequence>
<name>A0A167HA19_CALVF</name>
<dbReference type="Proteomes" id="UP000076738">
    <property type="component" value="Unassembled WGS sequence"/>
</dbReference>
<keyword evidence="2" id="KW-1185">Reference proteome</keyword>
<evidence type="ECO:0000313" key="2">
    <source>
        <dbReference type="Proteomes" id="UP000076738"/>
    </source>
</evidence>
<organism evidence="1 2">
    <name type="scientific">Calocera viscosa (strain TUFC12733)</name>
    <dbReference type="NCBI Taxonomy" id="1330018"/>
    <lineage>
        <taxon>Eukaryota</taxon>
        <taxon>Fungi</taxon>
        <taxon>Dikarya</taxon>
        <taxon>Basidiomycota</taxon>
        <taxon>Agaricomycotina</taxon>
        <taxon>Dacrymycetes</taxon>
        <taxon>Dacrymycetales</taxon>
        <taxon>Dacrymycetaceae</taxon>
        <taxon>Calocera</taxon>
    </lineage>
</organism>
<dbReference type="OrthoDB" id="269227at2759"/>
<gene>
    <name evidence="1" type="ORF">CALVIDRAFT_530889</name>
</gene>
<reference evidence="1 2" key="1">
    <citation type="journal article" date="2016" name="Mol. Biol. Evol.">
        <title>Comparative Genomics of Early-Diverging Mushroom-Forming Fungi Provides Insights into the Origins of Lignocellulose Decay Capabilities.</title>
        <authorList>
            <person name="Nagy L.G."/>
            <person name="Riley R."/>
            <person name="Tritt A."/>
            <person name="Adam C."/>
            <person name="Daum C."/>
            <person name="Floudas D."/>
            <person name="Sun H."/>
            <person name="Yadav J.S."/>
            <person name="Pangilinan J."/>
            <person name="Larsson K.H."/>
            <person name="Matsuura K."/>
            <person name="Barry K."/>
            <person name="Labutti K."/>
            <person name="Kuo R."/>
            <person name="Ohm R.A."/>
            <person name="Bhattacharya S.S."/>
            <person name="Shirouzu T."/>
            <person name="Yoshinaga Y."/>
            <person name="Martin F.M."/>
            <person name="Grigoriev I.V."/>
            <person name="Hibbett D.S."/>
        </authorList>
    </citation>
    <scope>NUCLEOTIDE SEQUENCE [LARGE SCALE GENOMIC DNA]</scope>
    <source>
        <strain evidence="1 2">TUFC12733</strain>
    </source>
</reference>
<dbReference type="SUPFAM" id="SSF54373">
    <property type="entry name" value="FAD-linked reductases, C-terminal domain"/>
    <property type="match status" value="1"/>
</dbReference>
<protein>
    <submittedName>
        <fullName evidence="1">Uncharacterized protein</fullName>
    </submittedName>
</protein>
<evidence type="ECO:0000313" key="1">
    <source>
        <dbReference type="EMBL" id="KZO91404.1"/>
    </source>
</evidence>
<dbReference type="EMBL" id="KV417324">
    <property type="protein sequence ID" value="KZO91404.1"/>
    <property type="molecule type" value="Genomic_DNA"/>
</dbReference>
<dbReference type="Gene3D" id="3.30.560.10">
    <property type="entry name" value="Glucose Oxidase, domain 3"/>
    <property type="match status" value="1"/>
</dbReference>
<dbReference type="AlphaFoldDB" id="A0A167HA19"/>
<accession>A0A167HA19</accession>
<dbReference type="STRING" id="1330018.A0A167HA19"/>